<protein>
    <submittedName>
        <fullName evidence="1">Uncharacterized protein</fullName>
    </submittedName>
</protein>
<dbReference type="AlphaFoldDB" id="A0AAV4RCT5"/>
<dbReference type="EMBL" id="BPLR01007781">
    <property type="protein sequence ID" value="GIY19669.1"/>
    <property type="molecule type" value="Genomic_DNA"/>
</dbReference>
<dbReference type="Proteomes" id="UP001054945">
    <property type="component" value="Unassembled WGS sequence"/>
</dbReference>
<comment type="caution">
    <text evidence="1">The sequence shown here is derived from an EMBL/GenBank/DDBJ whole genome shotgun (WGS) entry which is preliminary data.</text>
</comment>
<evidence type="ECO:0000313" key="2">
    <source>
        <dbReference type="Proteomes" id="UP001054945"/>
    </source>
</evidence>
<gene>
    <name evidence="1" type="ORF">CEXT_800431</name>
</gene>
<organism evidence="1 2">
    <name type="scientific">Caerostris extrusa</name>
    <name type="common">Bark spider</name>
    <name type="synonym">Caerostris bankana</name>
    <dbReference type="NCBI Taxonomy" id="172846"/>
    <lineage>
        <taxon>Eukaryota</taxon>
        <taxon>Metazoa</taxon>
        <taxon>Ecdysozoa</taxon>
        <taxon>Arthropoda</taxon>
        <taxon>Chelicerata</taxon>
        <taxon>Arachnida</taxon>
        <taxon>Araneae</taxon>
        <taxon>Araneomorphae</taxon>
        <taxon>Entelegynae</taxon>
        <taxon>Araneoidea</taxon>
        <taxon>Araneidae</taxon>
        <taxon>Caerostris</taxon>
    </lineage>
</organism>
<name>A0AAV4RCT5_CAEEX</name>
<reference evidence="1 2" key="1">
    <citation type="submission" date="2021-06" db="EMBL/GenBank/DDBJ databases">
        <title>Caerostris extrusa draft genome.</title>
        <authorList>
            <person name="Kono N."/>
            <person name="Arakawa K."/>
        </authorList>
    </citation>
    <scope>NUCLEOTIDE SEQUENCE [LARGE SCALE GENOMIC DNA]</scope>
</reference>
<sequence>MICIAGGLNPDPKLRCIALTSVDIRKYIALQVTSILEDDFHYKRFKSIPEVLFTKMNGYSGNSERIINEKKIKITNTSDARNKQKERALEIA</sequence>
<accession>A0AAV4RCT5</accession>
<evidence type="ECO:0000313" key="1">
    <source>
        <dbReference type="EMBL" id="GIY19669.1"/>
    </source>
</evidence>
<keyword evidence="2" id="KW-1185">Reference proteome</keyword>
<proteinExistence type="predicted"/>